<name>A0AAW4IQL5_9GAMM</name>
<keyword evidence="8" id="KW-1185">Reference proteome</keyword>
<reference evidence="7 8" key="1">
    <citation type="submission" date="2021-03" db="EMBL/GenBank/DDBJ databases">
        <authorList>
            <person name="Shang D.-D."/>
            <person name="Du Z.-J."/>
            <person name="Chen G.-J."/>
        </authorList>
    </citation>
    <scope>NUCLEOTIDE SEQUENCE [LARGE SCALE GENOMIC DNA]</scope>
    <source>
        <strain evidence="7 8">F2608</strain>
    </source>
</reference>
<gene>
    <name evidence="7" type="ORF">J3491_10500</name>
</gene>
<keyword evidence="4" id="KW-0808">Transferase</keyword>
<evidence type="ECO:0000313" key="8">
    <source>
        <dbReference type="Proteomes" id="UP000664161"/>
    </source>
</evidence>
<accession>A0AAW4IQL5</accession>
<keyword evidence="6 7" id="KW-0012">Acyltransferase</keyword>
<dbReference type="PANTHER" id="PTHR30606">
    <property type="entry name" value="LIPID A BIOSYNTHESIS LAUROYL ACYLTRANSFERASE"/>
    <property type="match status" value="1"/>
</dbReference>
<keyword evidence="5" id="KW-0472">Membrane</keyword>
<dbReference type="Pfam" id="PF03279">
    <property type="entry name" value="Lip_A_acyltrans"/>
    <property type="match status" value="1"/>
</dbReference>
<evidence type="ECO:0000256" key="2">
    <source>
        <dbReference type="ARBA" id="ARBA00022475"/>
    </source>
</evidence>
<dbReference type="RefSeq" id="WP_207970176.1">
    <property type="nucleotide sequence ID" value="NZ_JAGBKN010000028.1"/>
</dbReference>
<evidence type="ECO:0000256" key="4">
    <source>
        <dbReference type="ARBA" id="ARBA00022679"/>
    </source>
</evidence>
<dbReference type="GO" id="GO:0009247">
    <property type="term" value="P:glycolipid biosynthetic process"/>
    <property type="evidence" value="ECO:0007669"/>
    <property type="project" value="UniProtKB-ARBA"/>
</dbReference>
<protein>
    <submittedName>
        <fullName evidence="7">Lysophospholipid acyltransferase family protein</fullName>
    </submittedName>
</protein>
<evidence type="ECO:0000256" key="6">
    <source>
        <dbReference type="ARBA" id="ARBA00023315"/>
    </source>
</evidence>
<dbReference type="PANTHER" id="PTHR30606:SF10">
    <property type="entry name" value="PHOSPHATIDYLINOSITOL MANNOSIDE ACYLTRANSFERASE"/>
    <property type="match status" value="1"/>
</dbReference>
<comment type="subcellular location">
    <subcellularLocation>
        <location evidence="1">Cell inner membrane</location>
    </subcellularLocation>
</comment>
<dbReference type="InterPro" id="IPR004960">
    <property type="entry name" value="LipA_acyltrans"/>
</dbReference>
<organism evidence="7 8">
    <name type="scientific">Psychrobacter halodurans</name>
    <dbReference type="NCBI Taxonomy" id="2818439"/>
    <lineage>
        <taxon>Bacteria</taxon>
        <taxon>Pseudomonadati</taxon>
        <taxon>Pseudomonadota</taxon>
        <taxon>Gammaproteobacteria</taxon>
        <taxon>Moraxellales</taxon>
        <taxon>Moraxellaceae</taxon>
        <taxon>Psychrobacter</taxon>
    </lineage>
</organism>
<dbReference type="GO" id="GO:0016746">
    <property type="term" value="F:acyltransferase activity"/>
    <property type="evidence" value="ECO:0007669"/>
    <property type="project" value="UniProtKB-KW"/>
</dbReference>
<keyword evidence="2" id="KW-1003">Cell membrane</keyword>
<dbReference type="CDD" id="cd07984">
    <property type="entry name" value="LPLAT_LABLAT-like"/>
    <property type="match status" value="1"/>
</dbReference>
<keyword evidence="3" id="KW-0997">Cell inner membrane</keyword>
<evidence type="ECO:0000256" key="5">
    <source>
        <dbReference type="ARBA" id="ARBA00023136"/>
    </source>
</evidence>
<evidence type="ECO:0000313" key="7">
    <source>
        <dbReference type="EMBL" id="MBO1517759.1"/>
    </source>
</evidence>
<dbReference type="Proteomes" id="UP000664161">
    <property type="component" value="Unassembled WGS sequence"/>
</dbReference>
<dbReference type="GO" id="GO:0005886">
    <property type="term" value="C:plasma membrane"/>
    <property type="evidence" value="ECO:0007669"/>
    <property type="project" value="UniProtKB-SubCell"/>
</dbReference>
<evidence type="ECO:0000256" key="3">
    <source>
        <dbReference type="ARBA" id="ARBA00022519"/>
    </source>
</evidence>
<comment type="caution">
    <text evidence="7">The sequence shown here is derived from an EMBL/GenBank/DDBJ whole genome shotgun (WGS) entry which is preliminary data.</text>
</comment>
<sequence>MNPYHIFKYVPLSVLQIVARFVAWVIIKIPSLSIMRTVSINMALIADSLSDQQKQALTKEIIYHQCLTSIESVKSWAMPPEWSIKQIRDVHNKDILLEGLASPNGMLAIVPHLGTWEMMNAWLNQFGAPTIMYKPVKGDMTNDFVLQGRSRLNATLVPTDGSGVRAIFKTLKQGGFSIILPDHVPDPSGGVVVPFFGIETLTSTLASKLASKTKCALVGLSCIRRDDGRGFDIYCYKLDDPALYDRDAKTAAHALNLAMQHMIEDKCSHYMWGYRRFKHIPELDNPYTADKNALADFIRNNNQHRRRLDDDEQNSHRMP</sequence>
<dbReference type="EMBL" id="JAGBKN010000028">
    <property type="protein sequence ID" value="MBO1517759.1"/>
    <property type="molecule type" value="Genomic_DNA"/>
</dbReference>
<dbReference type="AlphaFoldDB" id="A0AAW4IQL5"/>
<proteinExistence type="predicted"/>
<evidence type="ECO:0000256" key="1">
    <source>
        <dbReference type="ARBA" id="ARBA00004533"/>
    </source>
</evidence>